<dbReference type="EMBL" id="VTWT01000002">
    <property type="protein sequence ID" value="KAA9340705.1"/>
    <property type="molecule type" value="Genomic_DNA"/>
</dbReference>
<dbReference type="AlphaFoldDB" id="A0A5N1J3N1"/>
<dbReference type="Proteomes" id="UP000326570">
    <property type="component" value="Unassembled WGS sequence"/>
</dbReference>
<protein>
    <recommendedName>
        <fullName evidence="1">Thaumarchaeal output domain-containing protein</fullName>
    </recommendedName>
</protein>
<reference evidence="2 3" key="1">
    <citation type="submission" date="2019-09" db="EMBL/GenBank/DDBJ databases">
        <title>Genome sequence of Adhaeribacter sp. M2.</title>
        <authorList>
            <person name="Srinivasan S."/>
        </authorList>
    </citation>
    <scope>NUCLEOTIDE SEQUENCE [LARGE SCALE GENOMIC DNA]</scope>
    <source>
        <strain evidence="2 3">M2</strain>
    </source>
</reference>
<dbReference type="InterPro" id="IPR040572">
    <property type="entry name" value="TackOD1"/>
</dbReference>
<evidence type="ECO:0000313" key="2">
    <source>
        <dbReference type="EMBL" id="KAA9340705.1"/>
    </source>
</evidence>
<gene>
    <name evidence="2" type="ORF">F0P94_04570</name>
</gene>
<evidence type="ECO:0000259" key="1">
    <source>
        <dbReference type="Pfam" id="PF18551"/>
    </source>
</evidence>
<evidence type="ECO:0000313" key="3">
    <source>
        <dbReference type="Proteomes" id="UP000326570"/>
    </source>
</evidence>
<dbReference type="Pfam" id="PF18551">
    <property type="entry name" value="TackOD1"/>
    <property type="match status" value="1"/>
</dbReference>
<comment type="caution">
    <text evidence="2">The sequence shown here is derived from an EMBL/GenBank/DDBJ whole genome shotgun (WGS) entry which is preliminary data.</text>
</comment>
<dbReference type="RefSeq" id="WP_150902632.1">
    <property type="nucleotide sequence ID" value="NZ_VTWT01000002.1"/>
</dbReference>
<proteinExistence type="predicted"/>
<keyword evidence="3" id="KW-1185">Reference proteome</keyword>
<sequence length="487" mass="53892">MNKPKFNAFSEQIASPDFSVSRPAARLLGHLLPDGKGKTILYINQFEGLTAAATTEYDALILDYCEPVACERFLFELRGSFSELLYLKPVFLLAAAAPQKEMIRQLVDGVIPAVQLAGISNLMEQLLQRNREILKAAHGSENEKPLLMKAIRYLASRKASLIPVPDPDSVIGYSFPILTVSCKSHQFEQVMEAVNEGVKKGFFDPDFISRLQLCPECFSDSFSLRDICPHCKTLLFASHNPFLHASQAATVSENGVPEKNTLFKQNSEAAVMKVSVDYSKPSEIQTCHICRHQTRDPEIKAFCNSCHTESEPEHLVSFDVAALKLTAAGATAALNRSGDEQQAGVMAPGVISQDSFSLFLEHEMERYRSGAFPGTIGILQLQLSAADRNRLGNRVVRLLKEVADEIKPNLAPSNFLSLSYTHHALLILLPNTQKVDAIQIITGFRQDIERLLRFNLAVTAKKVKMIVKEIQRNGFSAEAFLASLLAK</sequence>
<name>A0A5N1J3N1_9BACT</name>
<organism evidence="2 3">
    <name type="scientific">Adhaeribacter soli</name>
    <dbReference type="NCBI Taxonomy" id="2607655"/>
    <lineage>
        <taxon>Bacteria</taxon>
        <taxon>Pseudomonadati</taxon>
        <taxon>Bacteroidota</taxon>
        <taxon>Cytophagia</taxon>
        <taxon>Cytophagales</taxon>
        <taxon>Hymenobacteraceae</taxon>
        <taxon>Adhaeribacter</taxon>
    </lineage>
</organism>
<feature type="domain" description="Thaumarchaeal output" evidence="1">
    <location>
        <begin position="144"/>
        <end position="321"/>
    </location>
</feature>
<accession>A0A5N1J3N1</accession>